<protein>
    <submittedName>
        <fullName evidence="1">Uncharacterized protein</fullName>
    </submittedName>
</protein>
<dbReference type="Proteomes" id="UP000625551">
    <property type="component" value="Unassembled WGS sequence"/>
</dbReference>
<evidence type="ECO:0000313" key="1">
    <source>
        <dbReference type="EMBL" id="MBD1397150.1"/>
    </source>
</evidence>
<name>A0ABR7XFT4_9BACT</name>
<keyword evidence="2" id="KW-1185">Reference proteome</keyword>
<evidence type="ECO:0000313" key="2">
    <source>
        <dbReference type="Proteomes" id="UP000625551"/>
    </source>
</evidence>
<gene>
    <name evidence="1" type="ORF">H9Q13_08245</name>
</gene>
<sequence>MFTLAEFNNLSPRQQAGLVLEQGRYLHHIVRGWCKIDLYWFQNFYVEIWFLYDLKTIGLVRVLTNKASLDPYLATIKLKVHT</sequence>
<accession>A0ABR7XFT4</accession>
<dbReference type="RefSeq" id="WP_191183272.1">
    <property type="nucleotide sequence ID" value="NZ_JACXAJ010000002.1"/>
</dbReference>
<proteinExistence type="predicted"/>
<dbReference type="EMBL" id="JACXAJ010000002">
    <property type="protein sequence ID" value="MBD1397150.1"/>
    <property type="molecule type" value="Genomic_DNA"/>
</dbReference>
<reference evidence="1 2" key="1">
    <citation type="submission" date="2020-09" db="EMBL/GenBank/DDBJ databases">
        <title>Genome sequencing and assembly of Pontibacter sp.</title>
        <authorList>
            <person name="Chhetri G."/>
        </authorList>
    </citation>
    <scope>NUCLEOTIDE SEQUENCE [LARGE SCALE GENOMIC DNA]</scope>
    <source>
        <strain evidence="1 2">JH31</strain>
    </source>
</reference>
<organism evidence="1 2">
    <name type="scientific">Pontibacter aquaedesilientis</name>
    <dbReference type="NCBI Taxonomy" id="2766980"/>
    <lineage>
        <taxon>Bacteria</taxon>
        <taxon>Pseudomonadati</taxon>
        <taxon>Bacteroidota</taxon>
        <taxon>Cytophagia</taxon>
        <taxon>Cytophagales</taxon>
        <taxon>Hymenobacteraceae</taxon>
        <taxon>Pontibacter</taxon>
    </lineage>
</organism>
<comment type="caution">
    <text evidence="1">The sequence shown here is derived from an EMBL/GenBank/DDBJ whole genome shotgun (WGS) entry which is preliminary data.</text>
</comment>